<dbReference type="InParanoid" id="B8BWV4"/>
<keyword evidence="1" id="KW-0472">Membrane</keyword>
<gene>
    <name evidence="2" type="ORF">THAPSDRAFT_3118</name>
</gene>
<keyword evidence="1" id="KW-1133">Transmembrane helix</keyword>
<keyword evidence="3" id="KW-1185">Reference proteome</keyword>
<dbReference type="OMA" id="IPFNELC"/>
<dbReference type="KEGG" id="tps:THAPSDRAFT_3118"/>
<dbReference type="eggNOG" id="ENOG502S0KP">
    <property type="taxonomic scope" value="Eukaryota"/>
</dbReference>
<organism evidence="2 3">
    <name type="scientific">Thalassiosira pseudonana</name>
    <name type="common">Marine diatom</name>
    <name type="synonym">Cyclotella nana</name>
    <dbReference type="NCBI Taxonomy" id="35128"/>
    <lineage>
        <taxon>Eukaryota</taxon>
        <taxon>Sar</taxon>
        <taxon>Stramenopiles</taxon>
        <taxon>Ochrophyta</taxon>
        <taxon>Bacillariophyta</taxon>
        <taxon>Coscinodiscophyceae</taxon>
        <taxon>Thalassiosirophycidae</taxon>
        <taxon>Thalassiosirales</taxon>
        <taxon>Thalassiosiraceae</taxon>
        <taxon>Thalassiosira</taxon>
    </lineage>
</organism>
<dbReference type="HOGENOM" id="CLU_928543_0_0_1"/>
<name>B8BWV4_THAPS</name>
<proteinExistence type="predicted"/>
<protein>
    <recommendedName>
        <fullName evidence="4">Glycosyltransferase 2-like domain-containing protein</fullName>
    </recommendedName>
</protein>
<dbReference type="AlphaFoldDB" id="B8BWV4"/>
<evidence type="ECO:0000313" key="2">
    <source>
        <dbReference type="EMBL" id="EED94098.1"/>
    </source>
</evidence>
<sequence>MAALQRRRTVRSLFNTNTGLLLKASLLLLIMATIAVYVSLIWSTGGISGSLFTLLQSSSTADLSNAPLVAIVSCIKSKGYNPSRSIKEYLLPSIHATITKHERASYRVELILAYDEDDSYWQHRSNQLDVIDISRRDGTNEQPIPVSFLLVRKQLYSNSTHNNIERPNRIPFNELCQAAYDHGATYIVRINDDTHFMTSGWISLAVNTLQSYSPPNVGVVGPTCQQGNEDILTHDMVHAPTHYEIFDTYYPDLFDNYYIDDWMTQVYGERRTTKLKQWEVFHSLDMYGTRYTPSFDQEEFLEEEIQKGRQQVERFVQRQSSMIDARRDSGIKGIITS</sequence>
<dbReference type="EMBL" id="CM000640">
    <property type="protein sequence ID" value="EED94098.1"/>
    <property type="molecule type" value="Genomic_DNA"/>
</dbReference>
<keyword evidence="1" id="KW-0812">Transmembrane</keyword>
<dbReference type="Proteomes" id="UP000001449">
    <property type="component" value="Chromosome 3"/>
</dbReference>
<evidence type="ECO:0008006" key="4">
    <source>
        <dbReference type="Google" id="ProtNLM"/>
    </source>
</evidence>
<feature type="transmembrane region" description="Helical" evidence="1">
    <location>
        <begin position="20"/>
        <end position="42"/>
    </location>
</feature>
<dbReference type="GeneID" id="7442455"/>
<accession>B8BWV4</accession>
<evidence type="ECO:0000256" key="1">
    <source>
        <dbReference type="SAM" id="Phobius"/>
    </source>
</evidence>
<reference evidence="2 3" key="2">
    <citation type="journal article" date="2008" name="Nature">
        <title>The Phaeodactylum genome reveals the evolutionary history of diatom genomes.</title>
        <authorList>
            <person name="Bowler C."/>
            <person name="Allen A.E."/>
            <person name="Badger J.H."/>
            <person name="Grimwood J."/>
            <person name="Jabbari K."/>
            <person name="Kuo A."/>
            <person name="Maheswari U."/>
            <person name="Martens C."/>
            <person name="Maumus F."/>
            <person name="Otillar R.P."/>
            <person name="Rayko E."/>
            <person name="Salamov A."/>
            <person name="Vandepoele K."/>
            <person name="Beszteri B."/>
            <person name="Gruber A."/>
            <person name="Heijde M."/>
            <person name="Katinka M."/>
            <person name="Mock T."/>
            <person name="Valentin K."/>
            <person name="Verret F."/>
            <person name="Berges J.A."/>
            <person name="Brownlee C."/>
            <person name="Cadoret J.P."/>
            <person name="Chiovitti A."/>
            <person name="Choi C.J."/>
            <person name="Coesel S."/>
            <person name="De Martino A."/>
            <person name="Detter J.C."/>
            <person name="Durkin C."/>
            <person name="Falciatore A."/>
            <person name="Fournet J."/>
            <person name="Haruta M."/>
            <person name="Huysman M.J."/>
            <person name="Jenkins B.D."/>
            <person name="Jiroutova K."/>
            <person name="Jorgensen R.E."/>
            <person name="Joubert Y."/>
            <person name="Kaplan A."/>
            <person name="Kroger N."/>
            <person name="Kroth P.G."/>
            <person name="La Roche J."/>
            <person name="Lindquist E."/>
            <person name="Lommer M."/>
            <person name="Martin-Jezequel V."/>
            <person name="Lopez P.J."/>
            <person name="Lucas S."/>
            <person name="Mangogna M."/>
            <person name="McGinnis K."/>
            <person name="Medlin L.K."/>
            <person name="Montsant A."/>
            <person name="Oudot-Le Secq M.P."/>
            <person name="Napoli C."/>
            <person name="Obornik M."/>
            <person name="Parker M.S."/>
            <person name="Petit J.L."/>
            <person name="Porcel B.M."/>
            <person name="Poulsen N."/>
            <person name="Robison M."/>
            <person name="Rychlewski L."/>
            <person name="Rynearson T.A."/>
            <person name="Schmutz J."/>
            <person name="Shapiro H."/>
            <person name="Siaut M."/>
            <person name="Stanley M."/>
            <person name="Sussman M.R."/>
            <person name="Taylor A.R."/>
            <person name="Vardi A."/>
            <person name="von Dassow P."/>
            <person name="Vyverman W."/>
            <person name="Willis A."/>
            <person name="Wyrwicz L.S."/>
            <person name="Rokhsar D.S."/>
            <person name="Weissenbach J."/>
            <person name="Armbrust E.V."/>
            <person name="Green B.R."/>
            <person name="Van de Peer Y."/>
            <person name="Grigoriev I.V."/>
        </authorList>
    </citation>
    <scope>NUCLEOTIDE SEQUENCE [LARGE SCALE GENOMIC DNA]</scope>
    <source>
        <strain evidence="2 3">CCMP1335</strain>
    </source>
</reference>
<evidence type="ECO:0000313" key="3">
    <source>
        <dbReference type="Proteomes" id="UP000001449"/>
    </source>
</evidence>
<reference evidence="2 3" key="1">
    <citation type="journal article" date="2004" name="Science">
        <title>The genome of the diatom Thalassiosira pseudonana: ecology, evolution, and metabolism.</title>
        <authorList>
            <person name="Armbrust E.V."/>
            <person name="Berges J.A."/>
            <person name="Bowler C."/>
            <person name="Green B.R."/>
            <person name="Martinez D."/>
            <person name="Putnam N.H."/>
            <person name="Zhou S."/>
            <person name="Allen A.E."/>
            <person name="Apt K.E."/>
            <person name="Bechner M."/>
            <person name="Brzezinski M.A."/>
            <person name="Chaal B.K."/>
            <person name="Chiovitti A."/>
            <person name="Davis A.K."/>
            <person name="Demarest M.S."/>
            <person name="Detter J.C."/>
            <person name="Glavina T."/>
            <person name="Goodstein D."/>
            <person name="Hadi M.Z."/>
            <person name="Hellsten U."/>
            <person name="Hildebrand M."/>
            <person name="Jenkins B.D."/>
            <person name="Jurka J."/>
            <person name="Kapitonov V.V."/>
            <person name="Kroger N."/>
            <person name="Lau W.W."/>
            <person name="Lane T.W."/>
            <person name="Larimer F.W."/>
            <person name="Lippmeier J.C."/>
            <person name="Lucas S."/>
            <person name="Medina M."/>
            <person name="Montsant A."/>
            <person name="Obornik M."/>
            <person name="Parker M.S."/>
            <person name="Palenik B."/>
            <person name="Pazour G.J."/>
            <person name="Richardson P.M."/>
            <person name="Rynearson T.A."/>
            <person name="Saito M.A."/>
            <person name="Schwartz D.C."/>
            <person name="Thamatrakoln K."/>
            <person name="Valentin K."/>
            <person name="Vardi A."/>
            <person name="Wilkerson F.P."/>
            <person name="Rokhsar D.S."/>
        </authorList>
    </citation>
    <scope>NUCLEOTIDE SEQUENCE [LARGE SCALE GENOMIC DNA]</scope>
    <source>
        <strain evidence="2 3">CCMP1335</strain>
    </source>
</reference>
<dbReference type="RefSeq" id="XP_002288662.1">
    <property type="nucleotide sequence ID" value="XM_002288626.1"/>
</dbReference>
<dbReference type="PaxDb" id="35128-Thaps3118"/>